<keyword evidence="2" id="KW-0732">Signal</keyword>
<evidence type="ECO:0000313" key="4">
    <source>
        <dbReference type="Proteomes" id="UP001178508"/>
    </source>
</evidence>
<feature type="signal peptide" evidence="2">
    <location>
        <begin position="1"/>
        <end position="21"/>
    </location>
</feature>
<evidence type="ECO:0000256" key="1">
    <source>
        <dbReference type="SAM" id="MobiDB-lite"/>
    </source>
</evidence>
<feature type="region of interest" description="Disordered" evidence="1">
    <location>
        <begin position="232"/>
        <end position="304"/>
    </location>
</feature>
<dbReference type="InterPro" id="IPR012340">
    <property type="entry name" value="NA-bd_OB-fold"/>
</dbReference>
<dbReference type="PANTHER" id="PTHR35537:SF1">
    <property type="entry name" value="DNA DAMAGE-INDUCED APOPTOSIS SUPPRESSOR PROTEIN"/>
    <property type="match status" value="1"/>
</dbReference>
<feature type="compositionally biased region" description="Polar residues" evidence="1">
    <location>
        <begin position="242"/>
        <end position="263"/>
    </location>
</feature>
<dbReference type="GO" id="GO:0005634">
    <property type="term" value="C:nucleus"/>
    <property type="evidence" value="ECO:0007669"/>
    <property type="project" value="TreeGrafter"/>
</dbReference>
<dbReference type="GO" id="GO:0005737">
    <property type="term" value="C:cytoplasm"/>
    <property type="evidence" value="ECO:0007669"/>
    <property type="project" value="TreeGrafter"/>
</dbReference>
<accession>A0AAV1EK03</accession>
<dbReference type="InterPro" id="IPR043522">
    <property type="entry name" value="DDIAS"/>
</dbReference>
<dbReference type="PANTHER" id="PTHR35537">
    <property type="entry name" value="DNA DAMAGE-INDUCIBLE APOPTOSIS SUPPRESSOR PROTEIN DDIAS"/>
    <property type="match status" value="1"/>
</dbReference>
<dbReference type="Gene3D" id="2.40.50.140">
    <property type="entry name" value="Nucleic acid-binding proteins"/>
    <property type="match status" value="1"/>
</dbReference>
<protein>
    <submittedName>
        <fullName evidence="3">Uncharacterized protein ddias</fullName>
    </submittedName>
</protein>
<gene>
    <name evidence="3" type="ORF">XNOV1_A020823</name>
</gene>
<dbReference type="AlphaFoldDB" id="A0AAV1EK03"/>
<name>A0AAV1EK03_XYRNO</name>
<sequence length="845" mass="94399">MSVRPALVGCVVLSLQDTCVFYPCCRECFSRIQPEHQDPTRWRCPKCGYICLRENVDHRYRLSLKVTRNKCIFGVTVFGTCLNPFFGIHATGLQRLVENTDGPVEPTTRSTLLARAVQDCFIGRHVIFGIKVTETEPEPWLRRGDGSSSSNAAQLIANQMILPKALSLGGCTVVSYYQGLLQKAAEFELGSTDPSLRPPEAPLLLLPCYSPASSFNHAYHCTLDLQNQSLQRSQSLSPTPPWQQSLGLVTSSAEQEESLSTQDSRVEDGRKNKNKTPNHTQKDNKGYHKEERRVSPLPPVQRSTFSSPSFSVYSYSPIDKAVENTSFLDTSSTPSSHDHSSSKKKRFSTSRLTDTIWSDSLAWEDLPFSESLTEFLGEEKKNVFIGTESEPNLKVQNQEETTRNKLEVGSQSVDLSVESPVCQYKQTTDSRSQIVLDIVDTPVSNRADRHDISDQICETPVVPKRQARTLLSQEDETAHSPFFEKEEEQIDGDVYDCSAELFSSSPLTSMNKTPLTTYTESVGTSTEAPSLLSVPEKQLMRRGCLNMPHLTPHKQQLKTNKCVIEDDLIPPGSEEHDFIPPSQSTPIVKVGAVTGSAALKKTSTFGVLQTLTPDSNSRYKDLPELDDKKKTQIPHSCGRKSTKENLLWSSTTSRHRFISKRRFWKRKKPLLPQAPSRVQRVDLSSGSSERLNRTFHSSCDDGTVCGHEDQYPLFVPPTPAEKSLRSVKIPGRTNQTLDSSSNLVWTCGEQQGDGTGCETSVLDQSGMSSQRGVAQRRHCETSEKETYLSVSWLIRRRLVSVPTPKRAMESLTLDASSPYKHLSFRVTPSSQYEKRVIVFHMGQCA</sequence>
<dbReference type="GO" id="GO:1902230">
    <property type="term" value="P:negative regulation of intrinsic apoptotic signaling pathway in response to DNA damage"/>
    <property type="evidence" value="ECO:0007669"/>
    <property type="project" value="InterPro"/>
</dbReference>
<evidence type="ECO:0000256" key="2">
    <source>
        <dbReference type="SAM" id="SignalP"/>
    </source>
</evidence>
<organism evidence="3 4">
    <name type="scientific">Xyrichtys novacula</name>
    <name type="common">Pearly razorfish</name>
    <name type="synonym">Hemipteronotus novacula</name>
    <dbReference type="NCBI Taxonomy" id="13765"/>
    <lineage>
        <taxon>Eukaryota</taxon>
        <taxon>Metazoa</taxon>
        <taxon>Chordata</taxon>
        <taxon>Craniata</taxon>
        <taxon>Vertebrata</taxon>
        <taxon>Euteleostomi</taxon>
        <taxon>Actinopterygii</taxon>
        <taxon>Neopterygii</taxon>
        <taxon>Teleostei</taxon>
        <taxon>Neoteleostei</taxon>
        <taxon>Acanthomorphata</taxon>
        <taxon>Eupercaria</taxon>
        <taxon>Labriformes</taxon>
        <taxon>Labridae</taxon>
        <taxon>Xyrichtys</taxon>
    </lineage>
</organism>
<dbReference type="EMBL" id="OY660864">
    <property type="protein sequence ID" value="CAJ1048946.1"/>
    <property type="molecule type" value="Genomic_DNA"/>
</dbReference>
<proteinExistence type="predicted"/>
<reference evidence="3" key="1">
    <citation type="submission" date="2023-08" db="EMBL/GenBank/DDBJ databases">
        <authorList>
            <person name="Alioto T."/>
            <person name="Alioto T."/>
            <person name="Gomez Garrido J."/>
        </authorList>
    </citation>
    <scope>NUCLEOTIDE SEQUENCE</scope>
</reference>
<dbReference type="SUPFAM" id="SSF50249">
    <property type="entry name" value="Nucleic acid-binding proteins"/>
    <property type="match status" value="1"/>
</dbReference>
<keyword evidence="4" id="KW-1185">Reference proteome</keyword>
<feature type="chain" id="PRO_5043695930" evidence="2">
    <location>
        <begin position="22"/>
        <end position="845"/>
    </location>
</feature>
<feature type="region of interest" description="Disordered" evidence="1">
    <location>
        <begin position="328"/>
        <end position="348"/>
    </location>
</feature>
<evidence type="ECO:0000313" key="3">
    <source>
        <dbReference type="EMBL" id="CAJ1048946.1"/>
    </source>
</evidence>
<dbReference type="Proteomes" id="UP001178508">
    <property type="component" value="Chromosome 1"/>
</dbReference>
<feature type="compositionally biased region" description="Basic and acidic residues" evidence="1">
    <location>
        <begin position="280"/>
        <end position="294"/>
    </location>
</feature>